<accession>A0A5N5T3K9</accession>
<feature type="transmembrane region" description="Helical" evidence="3">
    <location>
        <begin position="103"/>
        <end position="122"/>
    </location>
</feature>
<sequence length="314" mass="36476">MYHTTVTHYFWLVPDFLLMVGFGVAMVGGYQLNKKLKNNRGTRRKTHAWAYRRKYYLGFNPYSYTMWFLYSTLLVAKISIIFKNEIINQVSPEEFFGPQLLKLLLASAAVVFVFLVEGHHHAVPNSAQNTYLKFLYSGVSLDILDSIAFLSLLIKSESNLFFSYKFEDIIIGFACTTFVLPTLALYNLSITDYKHDSINVILLFTWKMLHLLLTNIPYMVIRLYFWTEYSADISVFIIKNIINIFVTLKESKGEILQITEMINSYMQNKRRVSDLKEENSNASHLNDSRDDSSTSRKDDEFEDVDLTDVKASRK</sequence>
<feature type="non-terminal residue" evidence="4">
    <location>
        <position position="314"/>
    </location>
</feature>
<feature type="transmembrane region" description="Helical" evidence="3">
    <location>
        <begin position="166"/>
        <end position="186"/>
    </location>
</feature>
<feature type="compositionally biased region" description="Basic and acidic residues" evidence="2">
    <location>
        <begin position="286"/>
        <end position="299"/>
    </location>
</feature>
<dbReference type="InterPro" id="IPR026624">
    <property type="entry name" value="CECR6"/>
</dbReference>
<keyword evidence="3" id="KW-1133">Transmembrane helix</keyword>
<organism evidence="4 5">
    <name type="scientific">Armadillidium nasatum</name>
    <dbReference type="NCBI Taxonomy" id="96803"/>
    <lineage>
        <taxon>Eukaryota</taxon>
        <taxon>Metazoa</taxon>
        <taxon>Ecdysozoa</taxon>
        <taxon>Arthropoda</taxon>
        <taxon>Crustacea</taxon>
        <taxon>Multicrustacea</taxon>
        <taxon>Malacostraca</taxon>
        <taxon>Eumalacostraca</taxon>
        <taxon>Peracarida</taxon>
        <taxon>Isopoda</taxon>
        <taxon>Oniscidea</taxon>
        <taxon>Crinocheta</taxon>
        <taxon>Armadillidiidae</taxon>
        <taxon>Armadillidium</taxon>
    </lineage>
</organism>
<evidence type="ECO:0000256" key="1">
    <source>
        <dbReference type="ARBA" id="ARBA00007711"/>
    </source>
</evidence>
<comment type="similarity">
    <text evidence="1">Belongs to the TMEM121 family.</text>
</comment>
<feature type="transmembrane region" description="Helical" evidence="3">
    <location>
        <begin position="9"/>
        <end position="30"/>
    </location>
</feature>
<dbReference type="EMBL" id="SEYY01011712">
    <property type="protein sequence ID" value="KAB7501104.1"/>
    <property type="molecule type" value="Genomic_DNA"/>
</dbReference>
<keyword evidence="3" id="KW-0812">Transmembrane</keyword>
<feature type="transmembrane region" description="Helical" evidence="3">
    <location>
        <begin position="198"/>
        <end position="221"/>
    </location>
</feature>
<gene>
    <name evidence="4" type="ORF">Anas_12156</name>
</gene>
<reference evidence="4 5" key="1">
    <citation type="journal article" date="2019" name="PLoS Biol.">
        <title>Sex chromosomes control vertical transmission of feminizing Wolbachia symbionts in an isopod.</title>
        <authorList>
            <person name="Becking T."/>
            <person name="Chebbi M.A."/>
            <person name="Giraud I."/>
            <person name="Moumen B."/>
            <person name="Laverre T."/>
            <person name="Caubet Y."/>
            <person name="Peccoud J."/>
            <person name="Gilbert C."/>
            <person name="Cordaux R."/>
        </authorList>
    </citation>
    <scope>NUCLEOTIDE SEQUENCE [LARGE SCALE GENOMIC DNA]</scope>
    <source>
        <strain evidence="4">ANa2</strain>
        <tissue evidence="4">Whole body excluding digestive tract and cuticle</tissue>
    </source>
</reference>
<feature type="region of interest" description="Disordered" evidence="2">
    <location>
        <begin position="275"/>
        <end position="301"/>
    </location>
</feature>
<evidence type="ECO:0000256" key="3">
    <source>
        <dbReference type="SAM" id="Phobius"/>
    </source>
</evidence>
<dbReference type="Pfam" id="PF14997">
    <property type="entry name" value="CECR6_TMEM121"/>
    <property type="match status" value="1"/>
</dbReference>
<proteinExistence type="inferred from homology"/>
<feature type="transmembrane region" description="Helical" evidence="3">
    <location>
        <begin position="64"/>
        <end position="82"/>
    </location>
</feature>
<keyword evidence="3" id="KW-0472">Membrane</keyword>
<dbReference type="AlphaFoldDB" id="A0A5N5T3K9"/>
<dbReference type="PANTHER" id="PTHR47399">
    <property type="entry name" value="TRANSMEMBRANE PROTEIN 121B"/>
    <property type="match status" value="1"/>
</dbReference>
<protein>
    <submittedName>
        <fullName evidence="4">Uncharacterized protein</fullName>
    </submittedName>
</protein>
<evidence type="ECO:0000313" key="4">
    <source>
        <dbReference type="EMBL" id="KAB7501104.1"/>
    </source>
</evidence>
<dbReference type="PANTHER" id="PTHR47399:SF1">
    <property type="entry name" value="TRANSMEMBRANE PROTEIN 121B"/>
    <property type="match status" value="1"/>
</dbReference>
<keyword evidence="5" id="KW-1185">Reference proteome</keyword>
<dbReference type="InterPro" id="IPR032776">
    <property type="entry name" value="CECR6/TMEM121"/>
</dbReference>
<evidence type="ECO:0000313" key="5">
    <source>
        <dbReference type="Proteomes" id="UP000326759"/>
    </source>
</evidence>
<evidence type="ECO:0000256" key="2">
    <source>
        <dbReference type="SAM" id="MobiDB-lite"/>
    </source>
</evidence>
<dbReference type="Proteomes" id="UP000326759">
    <property type="component" value="Unassembled WGS sequence"/>
</dbReference>
<dbReference type="OrthoDB" id="5964337at2759"/>
<name>A0A5N5T3K9_9CRUS</name>
<feature type="transmembrane region" description="Helical" evidence="3">
    <location>
        <begin position="134"/>
        <end position="154"/>
    </location>
</feature>
<comment type="caution">
    <text evidence="4">The sequence shown here is derived from an EMBL/GenBank/DDBJ whole genome shotgun (WGS) entry which is preliminary data.</text>
</comment>